<feature type="domain" description="SMP-30/Gluconolactonase/LRE-like region" evidence="3">
    <location>
        <begin position="45"/>
        <end position="301"/>
    </location>
</feature>
<dbReference type="InterPro" id="IPR053224">
    <property type="entry name" value="Sensory_adhesion_molecule"/>
</dbReference>
<evidence type="ECO:0000259" key="3">
    <source>
        <dbReference type="Pfam" id="PF08450"/>
    </source>
</evidence>
<sequence length="374" mass="40824">MTKTLSSSLSIFIVNLILLLSKFSTIEARDRDRHVIKFRSPGLYPEGLTWDPASQHFIVAALRRGTFHSISDAGVTETLTLTLTSSASNFPSNPTILGLAVDHRRNRLLAAVNTAESPYLAAFSLQRTAINLLFLSPLPTTSPTSAVANDVAVDPYGDAYVTNSGENFIWKISLNGTASILSNSSLFTHYPVDQTSPYNYCGLNGVVYIAGKNHLLVVQSNTGKMFKVDAVDGTTNSVILPTELTVADGIAVREDGVVFVVSMNDAWMMKSDDSWAQGVVIDKIALEREGFPTSVTVGGGGRVYVIYGYVEEGMKVISQGEEREGFRIEEIASKKESGGDNVWAFVMVGLGLVYFLFWRFQMGQLVKNLDKKHS</sequence>
<dbReference type="EMBL" id="JBDFQZ010000006">
    <property type="protein sequence ID" value="KAK9716660.1"/>
    <property type="molecule type" value="Genomic_DNA"/>
</dbReference>
<reference evidence="4" key="1">
    <citation type="submission" date="2024-03" db="EMBL/GenBank/DDBJ databases">
        <title>WGS assembly of Saponaria officinalis var. Norfolk2.</title>
        <authorList>
            <person name="Jenkins J."/>
            <person name="Shu S."/>
            <person name="Grimwood J."/>
            <person name="Barry K."/>
            <person name="Goodstein D."/>
            <person name="Schmutz J."/>
            <person name="Leebens-Mack J."/>
            <person name="Osbourn A."/>
        </authorList>
    </citation>
    <scope>NUCLEOTIDE SEQUENCE [LARGE SCALE GENOMIC DNA]</scope>
    <source>
        <strain evidence="4">JIC</strain>
    </source>
</reference>
<keyword evidence="2" id="KW-0732">Signal</keyword>
<feature type="transmembrane region" description="Helical" evidence="1">
    <location>
        <begin position="342"/>
        <end position="360"/>
    </location>
</feature>
<keyword evidence="1" id="KW-1133">Transmembrane helix</keyword>
<dbReference type="SUPFAM" id="SSF101898">
    <property type="entry name" value="NHL repeat"/>
    <property type="match status" value="1"/>
</dbReference>
<keyword evidence="1" id="KW-0472">Membrane</keyword>
<dbReference type="PANTHER" id="PTHR31460">
    <property type="match status" value="1"/>
</dbReference>
<protein>
    <recommendedName>
        <fullName evidence="3">SMP-30/Gluconolactonase/LRE-like region domain-containing protein</fullName>
    </recommendedName>
</protein>
<dbReference type="Pfam" id="PF08450">
    <property type="entry name" value="SGL"/>
    <property type="match status" value="1"/>
</dbReference>
<dbReference type="Gene3D" id="2.120.10.30">
    <property type="entry name" value="TolB, C-terminal domain"/>
    <property type="match status" value="1"/>
</dbReference>
<dbReference type="PANTHER" id="PTHR31460:SF3">
    <property type="entry name" value="MESOCENTIN"/>
    <property type="match status" value="1"/>
</dbReference>
<organism evidence="4 5">
    <name type="scientific">Saponaria officinalis</name>
    <name type="common">Common soapwort</name>
    <name type="synonym">Lychnis saponaria</name>
    <dbReference type="NCBI Taxonomy" id="3572"/>
    <lineage>
        <taxon>Eukaryota</taxon>
        <taxon>Viridiplantae</taxon>
        <taxon>Streptophyta</taxon>
        <taxon>Embryophyta</taxon>
        <taxon>Tracheophyta</taxon>
        <taxon>Spermatophyta</taxon>
        <taxon>Magnoliopsida</taxon>
        <taxon>eudicotyledons</taxon>
        <taxon>Gunneridae</taxon>
        <taxon>Pentapetalae</taxon>
        <taxon>Caryophyllales</taxon>
        <taxon>Caryophyllaceae</taxon>
        <taxon>Caryophylleae</taxon>
        <taxon>Saponaria</taxon>
    </lineage>
</organism>
<evidence type="ECO:0000313" key="4">
    <source>
        <dbReference type="EMBL" id="KAK9716660.1"/>
    </source>
</evidence>
<evidence type="ECO:0000256" key="2">
    <source>
        <dbReference type="SAM" id="SignalP"/>
    </source>
</evidence>
<dbReference type="InterPro" id="IPR013658">
    <property type="entry name" value="SGL"/>
</dbReference>
<name>A0AAW1KG37_SAPOF</name>
<feature type="chain" id="PRO_5043564862" description="SMP-30/Gluconolactonase/LRE-like region domain-containing protein" evidence="2">
    <location>
        <begin position="29"/>
        <end position="374"/>
    </location>
</feature>
<gene>
    <name evidence="4" type="ORF">RND81_06G248600</name>
</gene>
<keyword evidence="5" id="KW-1185">Reference proteome</keyword>
<evidence type="ECO:0000313" key="5">
    <source>
        <dbReference type="Proteomes" id="UP001443914"/>
    </source>
</evidence>
<proteinExistence type="predicted"/>
<dbReference type="AlphaFoldDB" id="A0AAW1KG37"/>
<evidence type="ECO:0000256" key="1">
    <source>
        <dbReference type="SAM" id="Phobius"/>
    </source>
</evidence>
<feature type="signal peptide" evidence="2">
    <location>
        <begin position="1"/>
        <end position="28"/>
    </location>
</feature>
<dbReference type="GO" id="GO:0005783">
    <property type="term" value="C:endoplasmic reticulum"/>
    <property type="evidence" value="ECO:0007669"/>
    <property type="project" value="TreeGrafter"/>
</dbReference>
<accession>A0AAW1KG37</accession>
<dbReference type="InterPro" id="IPR011042">
    <property type="entry name" value="6-blade_b-propeller_TolB-like"/>
</dbReference>
<dbReference type="Proteomes" id="UP001443914">
    <property type="component" value="Unassembled WGS sequence"/>
</dbReference>
<keyword evidence="1" id="KW-0812">Transmembrane</keyword>
<comment type="caution">
    <text evidence="4">The sequence shown here is derived from an EMBL/GenBank/DDBJ whole genome shotgun (WGS) entry which is preliminary data.</text>
</comment>